<feature type="region of interest" description="Disordered" evidence="9">
    <location>
        <begin position="155"/>
        <end position="192"/>
    </location>
</feature>
<dbReference type="InterPro" id="IPR006312">
    <property type="entry name" value="TatA/E"/>
</dbReference>
<keyword evidence="2" id="KW-0813">Transport</keyword>
<evidence type="ECO:0000256" key="2">
    <source>
        <dbReference type="ARBA" id="ARBA00022448"/>
    </source>
</evidence>
<evidence type="ECO:0000256" key="7">
    <source>
        <dbReference type="ARBA" id="ARBA00023136"/>
    </source>
</evidence>
<organism evidence="11 12">
    <name type="scientific">Salix dunnii</name>
    <dbReference type="NCBI Taxonomy" id="1413687"/>
    <lineage>
        <taxon>Eukaryota</taxon>
        <taxon>Viridiplantae</taxon>
        <taxon>Streptophyta</taxon>
        <taxon>Embryophyta</taxon>
        <taxon>Tracheophyta</taxon>
        <taxon>Spermatophyta</taxon>
        <taxon>Magnoliopsida</taxon>
        <taxon>eudicotyledons</taxon>
        <taxon>Gunneridae</taxon>
        <taxon>Pentapetalae</taxon>
        <taxon>rosids</taxon>
        <taxon>fabids</taxon>
        <taxon>Malpighiales</taxon>
        <taxon>Salicaceae</taxon>
        <taxon>Saliceae</taxon>
        <taxon>Salix</taxon>
    </lineage>
</organism>
<evidence type="ECO:0000256" key="4">
    <source>
        <dbReference type="ARBA" id="ARBA00022927"/>
    </source>
</evidence>
<keyword evidence="5 10" id="KW-1133">Transmembrane helix</keyword>
<evidence type="ECO:0000313" key="12">
    <source>
        <dbReference type="Proteomes" id="UP000657918"/>
    </source>
</evidence>
<proteinExistence type="predicted"/>
<reference evidence="11 12" key="1">
    <citation type="submission" date="2020-10" db="EMBL/GenBank/DDBJ databases">
        <title>Plant Genome Project.</title>
        <authorList>
            <person name="Zhang R.-G."/>
        </authorList>
    </citation>
    <scope>NUCLEOTIDE SEQUENCE [LARGE SCALE GENOMIC DNA]</scope>
    <source>
        <strain evidence="11">FAFU-HL-1</strain>
        <tissue evidence="11">Leaf</tissue>
    </source>
</reference>
<gene>
    <name evidence="11" type="ORF">SADUNF_Sadunf05G0031800</name>
</gene>
<dbReference type="PANTHER" id="PTHR33162">
    <property type="entry name" value="SEC-INDEPENDENT PROTEIN TRANSLOCASE PROTEIN TATA, CHLOROPLASTIC"/>
    <property type="match status" value="1"/>
</dbReference>
<dbReference type="GO" id="GO:0043953">
    <property type="term" value="P:protein transport by the Tat complex"/>
    <property type="evidence" value="ECO:0007669"/>
    <property type="project" value="InterPro"/>
</dbReference>
<dbReference type="Gene3D" id="1.20.5.3310">
    <property type="match status" value="1"/>
</dbReference>
<sequence length="192" mass="21419">MEISSITLSFPKPPPCLPFSSSRSTFFNTTAFFNKSSKSYNSMVLGKTSRSQRDKKGLTCNALFGLGVPELVVIAGVAALVFGPKQLPEVGRSIGKTVKSFQQFGNFILDPELNMRKRTEREMKDRYLFQLWLVFRGIEKEVGQKWFKAAKEFESELKKEPDSGSDTPGEEPTATSEDKKQGIEVSSSKESV</sequence>
<dbReference type="NCBIfam" id="TIGR01411">
    <property type="entry name" value="tatAE"/>
    <property type="match status" value="1"/>
</dbReference>
<dbReference type="Pfam" id="PF02416">
    <property type="entry name" value="TatA_B_E"/>
    <property type="match status" value="1"/>
</dbReference>
<comment type="caution">
    <text evidence="11">The sequence shown here is derived from an EMBL/GenBank/DDBJ whole genome shotgun (WGS) entry which is preliminary data.</text>
</comment>
<keyword evidence="4" id="KW-0653">Protein transport</keyword>
<feature type="transmembrane region" description="Helical" evidence="10">
    <location>
        <begin position="58"/>
        <end position="82"/>
    </location>
</feature>
<evidence type="ECO:0000256" key="8">
    <source>
        <dbReference type="ARBA" id="ARBA00025340"/>
    </source>
</evidence>
<dbReference type="GO" id="GO:0009535">
    <property type="term" value="C:chloroplast thylakoid membrane"/>
    <property type="evidence" value="ECO:0007669"/>
    <property type="project" value="UniProtKB-SubCell"/>
</dbReference>
<dbReference type="EMBL" id="JADGMS010000005">
    <property type="protein sequence ID" value="KAF9681718.1"/>
    <property type="molecule type" value="Genomic_DNA"/>
</dbReference>
<dbReference type="PANTHER" id="PTHR33162:SF1">
    <property type="entry name" value="SEC-INDEPENDENT PROTEIN TRANSLOCASE PROTEIN TATA, CHLOROPLASTIC"/>
    <property type="match status" value="1"/>
</dbReference>
<evidence type="ECO:0000313" key="11">
    <source>
        <dbReference type="EMBL" id="KAF9681718.1"/>
    </source>
</evidence>
<comment type="function">
    <text evidence="8">Part of the twin-arginine translocation (Tat) system that transports large folded proteins containing a characteristic twin-arginine motif in their signal peptide across the thylakoid membrane. Involved in delta pH-dependent protein transport required for chloroplast development, especially thylakoid membrane formation. TATC and TATB mediate precursor recognition, whereas TATA facilitates translocation.</text>
</comment>
<dbReference type="InterPro" id="IPR003369">
    <property type="entry name" value="TatA/B/E"/>
</dbReference>
<dbReference type="AlphaFoldDB" id="A0A835K6J8"/>
<dbReference type="Proteomes" id="UP000657918">
    <property type="component" value="Unassembled WGS sequence"/>
</dbReference>
<dbReference type="GO" id="GO:0006886">
    <property type="term" value="P:intracellular protein transport"/>
    <property type="evidence" value="ECO:0007669"/>
    <property type="project" value="UniProtKB-ARBA"/>
</dbReference>
<keyword evidence="6" id="KW-0811">Translocation</keyword>
<dbReference type="OrthoDB" id="1923722at2759"/>
<accession>A0A835K6J8</accession>
<keyword evidence="12" id="KW-1185">Reference proteome</keyword>
<evidence type="ECO:0000256" key="9">
    <source>
        <dbReference type="SAM" id="MobiDB-lite"/>
    </source>
</evidence>
<evidence type="ECO:0000256" key="10">
    <source>
        <dbReference type="SAM" id="Phobius"/>
    </source>
</evidence>
<protein>
    <submittedName>
        <fullName evidence="11">Uncharacterized protein</fullName>
    </submittedName>
</protein>
<evidence type="ECO:0000256" key="3">
    <source>
        <dbReference type="ARBA" id="ARBA00022692"/>
    </source>
</evidence>
<evidence type="ECO:0000256" key="6">
    <source>
        <dbReference type="ARBA" id="ARBA00023010"/>
    </source>
</evidence>
<name>A0A835K6J8_9ROSI</name>
<evidence type="ECO:0000256" key="5">
    <source>
        <dbReference type="ARBA" id="ARBA00022989"/>
    </source>
</evidence>
<evidence type="ECO:0000256" key="1">
    <source>
        <dbReference type="ARBA" id="ARBA00004581"/>
    </source>
</evidence>
<dbReference type="PRINTS" id="PR01506">
    <property type="entry name" value="TATBPROTEIN"/>
</dbReference>
<comment type="subcellular location">
    <subcellularLocation>
        <location evidence="1">Plastid</location>
        <location evidence="1">Chloroplast thylakoid membrane</location>
        <topology evidence="1">Single-pass membrane protein</topology>
    </subcellularLocation>
</comment>
<keyword evidence="7 10" id="KW-0472">Membrane</keyword>
<keyword evidence="3 10" id="KW-0812">Transmembrane</keyword>